<feature type="domain" description="Arabidopsis retrotransposon Orf1 C-terminal" evidence="2">
    <location>
        <begin position="567"/>
        <end position="728"/>
    </location>
</feature>
<reference evidence="3 4" key="1">
    <citation type="submission" date="2020-12" db="EMBL/GenBank/DDBJ databases">
        <title>Concerted genomic and epigenomic changes stabilize Arabidopsis allopolyploids.</title>
        <authorList>
            <person name="Chen Z."/>
        </authorList>
    </citation>
    <scope>NUCLEOTIDE SEQUENCE [LARGE SCALE GENOMIC DNA]</scope>
    <source>
        <strain evidence="3">Allo738</strain>
        <tissue evidence="3">Leaf</tissue>
    </source>
</reference>
<evidence type="ECO:0000259" key="2">
    <source>
        <dbReference type="Pfam" id="PF03078"/>
    </source>
</evidence>
<organism evidence="3 4">
    <name type="scientific">Arabidopsis thaliana x Arabidopsis arenosa</name>
    <dbReference type="NCBI Taxonomy" id="1240361"/>
    <lineage>
        <taxon>Eukaryota</taxon>
        <taxon>Viridiplantae</taxon>
        <taxon>Streptophyta</taxon>
        <taxon>Embryophyta</taxon>
        <taxon>Tracheophyta</taxon>
        <taxon>Spermatophyta</taxon>
        <taxon>Magnoliopsida</taxon>
        <taxon>eudicotyledons</taxon>
        <taxon>Gunneridae</taxon>
        <taxon>Pentapetalae</taxon>
        <taxon>rosids</taxon>
        <taxon>malvids</taxon>
        <taxon>Brassicales</taxon>
        <taxon>Brassicaceae</taxon>
        <taxon>Camelineae</taxon>
        <taxon>Arabidopsis</taxon>
    </lineage>
</organism>
<dbReference type="EMBL" id="JAEFBK010000005">
    <property type="protein sequence ID" value="KAG7603895.1"/>
    <property type="molecule type" value="Genomic_DNA"/>
</dbReference>
<proteinExistence type="predicted"/>
<accession>A0A8T2CWF5</accession>
<feature type="region of interest" description="Disordered" evidence="1">
    <location>
        <begin position="375"/>
        <end position="436"/>
    </location>
</feature>
<dbReference type="Pfam" id="PF03004">
    <property type="entry name" value="Transposase_24"/>
    <property type="match status" value="1"/>
</dbReference>
<protein>
    <recommendedName>
        <fullName evidence="2">Arabidopsis retrotransposon Orf1 C-terminal domain-containing protein</fullName>
    </recommendedName>
</protein>
<feature type="region of interest" description="Disordered" evidence="1">
    <location>
        <begin position="880"/>
        <end position="899"/>
    </location>
</feature>
<name>A0A8T2CWF5_9BRAS</name>
<feature type="compositionally biased region" description="Basic and acidic residues" evidence="1">
    <location>
        <begin position="820"/>
        <end position="841"/>
    </location>
</feature>
<feature type="region of interest" description="Disordered" evidence="1">
    <location>
        <begin position="808"/>
        <end position="842"/>
    </location>
</feature>
<comment type="caution">
    <text evidence="3">The sequence shown here is derived from an EMBL/GenBank/DDBJ whole genome shotgun (WGS) entry which is preliminary data.</text>
</comment>
<dbReference type="InterPro" id="IPR004252">
    <property type="entry name" value="Probable_transposase_24"/>
</dbReference>
<evidence type="ECO:0000313" key="3">
    <source>
        <dbReference type="EMBL" id="KAG7603895.1"/>
    </source>
</evidence>
<dbReference type="InterPro" id="IPR004312">
    <property type="entry name" value="ATHILA_Orf1_C"/>
</dbReference>
<keyword evidence="4" id="KW-1185">Reference proteome</keyword>
<dbReference type="Pfam" id="PF03078">
    <property type="entry name" value="ATHILA"/>
    <property type="match status" value="1"/>
</dbReference>
<sequence length="941" mass="106570">MGLLLHSKINRLKASDNHANPISRRFNNLTLDEFLDSPGHASLTRLDPNRPPGTLWFNEDSSVVGTVCSIFERDFKDPHAYWTMTPQPVITCWFETFAQVYNWDRAINKRVRIEFEAKLKDRMCDQISRWKGKWKLKGDEAMARWLDPEEWAGLGLGISKHRSGHTSYKARAQKNCEKTEETTPDFLVLLDETHRKADRTFIDGKSQEIYKEVSSRIAEEETQLCSGESSESIASGGLSVQAMNMIYTHVAPRKKGRIYVVGSLHLEASSAHTCLPLPRDDPVLLSEKLAVAEACIANQAEKINSFGVYFDYLADKDPVFAAIFRGASSTRTKPTSANPRPEVANLRPEVANLRWATRHQLLLWALALEQKPQQQQRVSSPLSEENNSTVHGRSLPSSSLTPTNQNSQAHGTSSTHQNQSPQASNNHPNPISGRFNNLTLDELLDSPGRASLTRVDLNRPLETLWTIMSNYSGSSSVDPDYNMDETESSSSRPEREHREYDSFRRKAEIARGKRAMTKRYELIDEDLEDEYMPEHTRRATKLLHKPDVLFVEEYIKLFKLKEFCTTRLSIKRLEGLFGFPSGTGTKPKYDREELKDLGITIGNSVPLNSSRSKSNQIRSPVIRYFQRSIANVLYSREIIGIVTNSDMEMIDMALKGTLRQTKNKMSLQGEINDTPLSILLLIHMCGYKRWAVSNNHKRARGALCIGGVVTPILIACGVPITSDGLEPRPKVTRIIEGENINFRPELGNLYNEDAPPLGEDDLIEEEAEDGMDEDREVELDTSIYHCSEYVPPARESKSLSVTTTSYRSVIPQGHPPLDMPLRRFDEPEPSQHRPEPSEQRVSHVLARHLSFESREHKRRRKATLVRSSSKSRLIHLRRSLDRGAGRSRRREVEYPQSDVGRHIVDGVEYPHAGADTEQGGSSMAWENSQAAIDDQLRSFFD</sequence>
<evidence type="ECO:0000313" key="4">
    <source>
        <dbReference type="Proteomes" id="UP000694240"/>
    </source>
</evidence>
<gene>
    <name evidence="3" type="ORF">ISN45_At05g029680</name>
</gene>
<feature type="region of interest" description="Disordered" evidence="1">
    <location>
        <begin position="475"/>
        <end position="502"/>
    </location>
</feature>
<dbReference type="Proteomes" id="UP000694240">
    <property type="component" value="Chromosome 5"/>
</dbReference>
<evidence type="ECO:0000256" key="1">
    <source>
        <dbReference type="SAM" id="MobiDB-lite"/>
    </source>
</evidence>
<feature type="compositionally biased region" description="Basic and acidic residues" evidence="1">
    <location>
        <begin position="492"/>
        <end position="502"/>
    </location>
</feature>
<dbReference type="AlphaFoldDB" id="A0A8T2CWF5"/>